<dbReference type="OrthoDB" id="270970at2759"/>
<name>A0A0C9UTE8_SPHS4</name>
<protein>
    <recommendedName>
        <fullName evidence="2">C2 domain-containing protein</fullName>
    </recommendedName>
</protein>
<evidence type="ECO:0000313" key="3">
    <source>
        <dbReference type="EMBL" id="KIJ46123.1"/>
    </source>
</evidence>
<dbReference type="SUPFAM" id="SSF49562">
    <property type="entry name" value="C2 domain (Calcium/lipid-binding domain, CaLB)"/>
    <property type="match status" value="1"/>
</dbReference>
<proteinExistence type="predicted"/>
<accession>A0A0C9UTE8</accession>
<evidence type="ECO:0000313" key="4">
    <source>
        <dbReference type="Proteomes" id="UP000054279"/>
    </source>
</evidence>
<sequence length="158" mass="17902">MSNSREIGTLVVVVLKARNLKDNHTFYKQDPYALVRYGGTGKPTKVDPRGGQHPVWDEDLHFPVFEEVSGIDTRTLKVSAYSKERKTDELLGEGQVDVSDTFRTGEFDDWVKLELNGKYAGEVYLEMTYYSAAPPLARRASKLSPKDRLWRPPATPPK</sequence>
<feature type="domain" description="C2" evidence="2">
    <location>
        <begin position="1"/>
        <end position="111"/>
    </location>
</feature>
<dbReference type="HOGENOM" id="CLU_092879_0_0_1"/>
<reference evidence="3 4" key="1">
    <citation type="submission" date="2014-06" db="EMBL/GenBank/DDBJ databases">
        <title>Evolutionary Origins and Diversification of the Mycorrhizal Mutualists.</title>
        <authorList>
            <consortium name="DOE Joint Genome Institute"/>
            <consortium name="Mycorrhizal Genomics Consortium"/>
            <person name="Kohler A."/>
            <person name="Kuo A."/>
            <person name="Nagy L.G."/>
            <person name="Floudas D."/>
            <person name="Copeland A."/>
            <person name="Barry K.W."/>
            <person name="Cichocki N."/>
            <person name="Veneault-Fourrey C."/>
            <person name="LaButti K."/>
            <person name="Lindquist E.A."/>
            <person name="Lipzen A."/>
            <person name="Lundell T."/>
            <person name="Morin E."/>
            <person name="Murat C."/>
            <person name="Riley R."/>
            <person name="Ohm R."/>
            <person name="Sun H."/>
            <person name="Tunlid A."/>
            <person name="Henrissat B."/>
            <person name="Grigoriev I.V."/>
            <person name="Hibbett D.S."/>
            <person name="Martin F."/>
        </authorList>
    </citation>
    <scope>NUCLEOTIDE SEQUENCE [LARGE SCALE GENOMIC DNA]</scope>
    <source>
        <strain evidence="3 4">SS14</strain>
    </source>
</reference>
<dbReference type="Gene3D" id="2.60.40.150">
    <property type="entry name" value="C2 domain"/>
    <property type="match status" value="1"/>
</dbReference>
<dbReference type="PANTHER" id="PTHR47052:SF3">
    <property type="entry name" value="INGRESSION PROTEIN 1"/>
    <property type="match status" value="1"/>
</dbReference>
<dbReference type="PROSITE" id="PS50004">
    <property type="entry name" value="C2"/>
    <property type="match status" value="1"/>
</dbReference>
<evidence type="ECO:0000259" key="2">
    <source>
        <dbReference type="PROSITE" id="PS50004"/>
    </source>
</evidence>
<feature type="region of interest" description="Disordered" evidence="1">
    <location>
        <begin position="139"/>
        <end position="158"/>
    </location>
</feature>
<dbReference type="EMBL" id="KN837109">
    <property type="protein sequence ID" value="KIJ46123.1"/>
    <property type="molecule type" value="Genomic_DNA"/>
</dbReference>
<dbReference type="InterPro" id="IPR052981">
    <property type="entry name" value="Ingression_C2_domain"/>
</dbReference>
<gene>
    <name evidence="3" type="ORF">M422DRAFT_101973</name>
</gene>
<dbReference type="SMART" id="SM00239">
    <property type="entry name" value="C2"/>
    <property type="match status" value="1"/>
</dbReference>
<dbReference type="InterPro" id="IPR000008">
    <property type="entry name" value="C2_dom"/>
</dbReference>
<feature type="non-terminal residue" evidence="3">
    <location>
        <position position="158"/>
    </location>
</feature>
<dbReference type="PANTHER" id="PTHR47052">
    <property type="entry name" value="CONSERVED SERINE PROLINE-RICH PROTEIN (AFU_ORTHOLOGUE AFUA_2G01790)"/>
    <property type="match status" value="1"/>
</dbReference>
<evidence type="ECO:0000256" key="1">
    <source>
        <dbReference type="SAM" id="MobiDB-lite"/>
    </source>
</evidence>
<dbReference type="AlphaFoldDB" id="A0A0C9UTE8"/>
<dbReference type="Pfam" id="PF00168">
    <property type="entry name" value="C2"/>
    <property type="match status" value="1"/>
</dbReference>
<organism evidence="3 4">
    <name type="scientific">Sphaerobolus stellatus (strain SS14)</name>
    <dbReference type="NCBI Taxonomy" id="990650"/>
    <lineage>
        <taxon>Eukaryota</taxon>
        <taxon>Fungi</taxon>
        <taxon>Dikarya</taxon>
        <taxon>Basidiomycota</taxon>
        <taxon>Agaricomycotina</taxon>
        <taxon>Agaricomycetes</taxon>
        <taxon>Phallomycetidae</taxon>
        <taxon>Geastrales</taxon>
        <taxon>Sphaerobolaceae</taxon>
        <taxon>Sphaerobolus</taxon>
    </lineage>
</organism>
<keyword evidence="4" id="KW-1185">Reference proteome</keyword>
<dbReference type="InterPro" id="IPR035892">
    <property type="entry name" value="C2_domain_sf"/>
</dbReference>
<dbReference type="Proteomes" id="UP000054279">
    <property type="component" value="Unassembled WGS sequence"/>
</dbReference>